<evidence type="ECO:0000259" key="2">
    <source>
        <dbReference type="PROSITE" id="PS51194"/>
    </source>
</evidence>
<evidence type="ECO:0000313" key="4">
    <source>
        <dbReference type="Proteomes" id="UP000014155"/>
    </source>
</evidence>
<proteinExistence type="predicted"/>
<dbReference type="InterPro" id="IPR027417">
    <property type="entry name" value="P-loop_NTPase"/>
</dbReference>
<feature type="coiled-coil region" evidence="1">
    <location>
        <begin position="280"/>
        <end position="307"/>
    </location>
</feature>
<dbReference type="PROSITE" id="PS51194">
    <property type="entry name" value="HELICASE_CTER"/>
    <property type="match status" value="1"/>
</dbReference>
<dbReference type="PATRIC" id="fig|1195236.3.peg.2101"/>
<dbReference type="PANTHER" id="PTHR41313">
    <property type="entry name" value="ADENINE-SPECIFIC METHYLTRANSFERASE"/>
    <property type="match status" value="1"/>
</dbReference>
<keyword evidence="3" id="KW-0347">Helicase</keyword>
<accession>S0FPL1</accession>
<dbReference type="Gene3D" id="3.40.50.300">
    <property type="entry name" value="P-loop containing nucleotide triphosphate hydrolases"/>
    <property type="match status" value="1"/>
</dbReference>
<keyword evidence="4" id="KW-1185">Reference proteome</keyword>
<dbReference type="SUPFAM" id="SSF52540">
    <property type="entry name" value="P-loop containing nucleoside triphosphate hydrolases"/>
    <property type="match status" value="1"/>
</dbReference>
<dbReference type="Pfam" id="PF00271">
    <property type="entry name" value="Helicase_C"/>
    <property type="match status" value="1"/>
</dbReference>
<keyword evidence="1" id="KW-0175">Coiled coil</keyword>
<dbReference type="eggNOG" id="COG0553">
    <property type="taxonomic scope" value="Bacteria"/>
</dbReference>
<dbReference type="PANTHER" id="PTHR41313:SF1">
    <property type="entry name" value="DNA METHYLASE ADENINE-SPECIFIC DOMAIN-CONTAINING PROTEIN"/>
    <property type="match status" value="1"/>
</dbReference>
<evidence type="ECO:0000256" key="1">
    <source>
        <dbReference type="SAM" id="Coils"/>
    </source>
</evidence>
<dbReference type="GO" id="GO:0004386">
    <property type="term" value="F:helicase activity"/>
    <property type="evidence" value="ECO:0007669"/>
    <property type="project" value="UniProtKB-KW"/>
</dbReference>
<dbReference type="Proteomes" id="UP000014155">
    <property type="component" value="Unassembled WGS sequence"/>
</dbReference>
<protein>
    <submittedName>
        <fullName evidence="3">Helicase</fullName>
    </submittedName>
</protein>
<feature type="domain" description="Helicase C-terminal" evidence="2">
    <location>
        <begin position="1"/>
        <end position="163"/>
    </location>
</feature>
<organism evidence="3 4">
    <name type="scientific">Ruminiclostridium cellobioparum subsp. termitidis CT1112</name>
    <dbReference type="NCBI Taxonomy" id="1195236"/>
    <lineage>
        <taxon>Bacteria</taxon>
        <taxon>Bacillati</taxon>
        <taxon>Bacillota</taxon>
        <taxon>Clostridia</taxon>
        <taxon>Eubacteriales</taxon>
        <taxon>Oscillospiraceae</taxon>
        <taxon>Ruminiclostridium</taxon>
    </lineage>
</organism>
<reference evidence="3 4" key="1">
    <citation type="journal article" date="2013" name="Genome Announc.">
        <title>Draft Genome Sequence of the Cellulolytic, Mesophilic, Anaerobic Bacterium Clostridium termitidis Strain CT1112 (DSM 5398).</title>
        <authorList>
            <person name="Lal S."/>
            <person name="Ramachandran U."/>
            <person name="Zhang X."/>
            <person name="Munir R."/>
            <person name="Sparling R."/>
            <person name="Levin D.B."/>
        </authorList>
    </citation>
    <scope>NUCLEOTIDE SEQUENCE [LARGE SCALE GENOMIC DNA]</scope>
    <source>
        <strain evidence="3 4">CT1112</strain>
    </source>
</reference>
<keyword evidence="3" id="KW-0067">ATP-binding</keyword>
<name>S0FPL1_RUMCE</name>
<sequence length="382" mass="44928">MFTHAGVLLYKLFIFEVNGIKYYGHTAHSGALPQLNVGILENEICIIHDAKTKKRKESMFSAMRTSEKRIILGSTSKMGTGTNIQNKLVALHHRDCPWRPADIEQRDGRILRQGNENEEVEIFRYVTKDTFDAYLWQIVEQKQRFISQVMTSKSISRSCEDIDEVVLNYAEIKALAMGDPRIKEKMDLDIEINKLPVLKAVWSKQRYSLQDSMVYSIPKNVKANEEKIEALKQDIQLRDNNRFQEDQFRIILNNQIFTTGIMIKERMDVIMTHIVDEKMKDFIDKELSEISQNKDRVTEEKRRIRTEIFKLYKVEYSERTHEQNKRLEILQDYDNMLVKQYDLLCKRDIALFQMVAGIGKMSMESECRVNQELYSNEDTLDQ</sequence>
<dbReference type="AlphaFoldDB" id="S0FPL1"/>
<keyword evidence="3" id="KW-0547">Nucleotide-binding</keyword>
<dbReference type="InterPro" id="IPR001650">
    <property type="entry name" value="Helicase_C-like"/>
</dbReference>
<dbReference type="EMBL" id="AORV01000028">
    <property type="protein sequence ID" value="EMS72286.1"/>
    <property type="molecule type" value="Genomic_DNA"/>
</dbReference>
<gene>
    <name evidence="3" type="ORF">CTER_1779</name>
</gene>
<evidence type="ECO:0000313" key="3">
    <source>
        <dbReference type="EMBL" id="EMS72286.1"/>
    </source>
</evidence>
<keyword evidence="3" id="KW-0378">Hydrolase</keyword>
<dbReference type="STRING" id="1195236.CTER_1779"/>
<comment type="caution">
    <text evidence="3">The sequence shown here is derived from an EMBL/GenBank/DDBJ whole genome shotgun (WGS) entry which is preliminary data.</text>
</comment>
<dbReference type="InterPro" id="IPR052933">
    <property type="entry name" value="DNA_Protect_Modify"/>
</dbReference>